<comment type="caution">
    <text evidence="2">The sequence shown here is derived from an EMBL/GenBank/DDBJ whole genome shotgun (WGS) entry which is preliminary data.</text>
</comment>
<dbReference type="AlphaFoldDB" id="A0A1Q9DXA6"/>
<protein>
    <recommendedName>
        <fullName evidence="1">PA domain-containing protein</fullName>
    </recommendedName>
</protein>
<feature type="domain" description="PA" evidence="1">
    <location>
        <begin position="12"/>
        <end position="52"/>
    </location>
</feature>
<evidence type="ECO:0000313" key="3">
    <source>
        <dbReference type="Proteomes" id="UP000186817"/>
    </source>
</evidence>
<dbReference type="EMBL" id="LSRX01000350">
    <property type="protein sequence ID" value="OLP99778.1"/>
    <property type="molecule type" value="Genomic_DNA"/>
</dbReference>
<organism evidence="2 3">
    <name type="scientific">Symbiodinium microadriaticum</name>
    <name type="common">Dinoflagellate</name>
    <name type="synonym">Zooxanthella microadriatica</name>
    <dbReference type="NCBI Taxonomy" id="2951"/>
    <lineage>
        <taxon>Eukaryota</taxon>
        <taxon>Sar</taxon>
        <taxon>Alveolata</taxon>
        <taxon>Dinophyceae</taxon>
        <taxon>Suessiales</taxon>
        <taxon>Symbiodiniaceae</taxon>
        <taxon>Symbiodinium</taxon>
    </lineage>
</organism>
<evidence type="ECO:0000313" key="2">
    <source>
        <dbReference type="EMBL" id="OLP99778.1"/>
    </source>
</evidence>
<evidence type="ECO:0000259" key="1">
    <source>
        <dbReference type="Pfam" id="PF02225"/>
    </source>
</evidence>
<keyword evidence="3" id="KW-1185">Reference proteome</keyword>
<dbReference type="InterPro" id="IPR046450">
    <property type="entry name" value="PA_dom_sf"/>
</dbReference>
<reference evidence="2 3" key="1">
    <citation type="submission" date="2016-02" db="EMBL/GenBank/DDBJ databases">
        <title>Genome analysis of coral dinoflagellate symbionts highlights evolutionary adaptations to a symbiotic lifestyle.</title>
        <authorList>
            <person name="Aranda M."/>
            <person name="Li Y."/>
            <person name="Liew Y.J."/>
            <person name="Baumgarten S."/>
            <person name="Simakov O."/>
            <person name="Wilson M."/>
            <person name="Piel J."/>
            <person name="Ashoor H."/>
            <person name="Bougouffa S."/>
            <person name="Bajic V.B."/>
            <person name="Ryu T."/>
            <person name="Ravasi T."/>
            <person name="Bayer T."/>
            <person name="Micklem G."/>
            <person name="Kim H."/>
            <person name="Bhak J."/>
            <person name="Lajeunesse T.C."/>
            <person name="Voolstra C.R."/>
        </authorList>
    </citation>
    <scope>NUCLEOTIDE SEQUENCE [LARGE SCALE GENOMIC DNA]</scope>
    <source>
        <strain evidence="2 3">CCMP2467</strain>
    </source>
</reference>
<sequence>MLRPLICEDARAQQIALLQRGGCFFAWKVLLAADAGAKAVLIFDTVDVQATAILAVPGPFENPRDNDDFRLSMADTLESSIDESKSSRYKEMWEDSHALLSLQQHRMYEAGASIFWCAMGIESCQFFYDAASWESMEDFRSIAQN</sequence>
<dbReference type="SUPFAM" id="SSF52025">
    <property type="entry name" value="PA domain"/>
    <property type="match status" value="1"/>
</dbReference>
<dbReference type="CDD" id="cd00538">
    <property type="entry name" value="PA"/>
    <property type="match status" value="1"/>
</dbReference>
<dbReference type="InterPro" id="IPR003137">
    <property type="entry name" value="PA_domain"/>
</dbReference>
<dbReference type="Pfam" id="PF02225">
    <property type="entry name" value="PA"/>
    <property type="match status" value="1"/>
</dbReference>
<proteinExistence type="predicted"/>
<dbReference type="OrthoDB" id="420163at2759"/>
<gene>
    <name evidence="2" type="ORF">AK812_SmicGene17633</name>
</gene>
<accession>A0A1Q9DXA6</accession>
<dbReference type="Gene3D" id="3.50.30.30">
    <property type="match status" value="1"/>
</dbReference>
<name>A0A1Q9DXA6_SYMMI</name>
<dbReference type="Proteomes" id="UP000186817">
    <property type="component" value="Unassembled WGS sequence"/>
</dbReference>